<name>A0ABP5D199_9ACTN</name>
<dbReference type="InterPro" id="IPR017972">
    <property type="entry name" value="Cyt_P450_CS"/>
</dbReference>
<organism evidence="4 5">
    <name type="scientific">Catenulispora subtropica</name>
    <dbReference type="NCBI Taxonomy" id="450798"/>
    <lineage>
        <taxon>Bacteria</taxon>
        <taxon>Bacillati</taxon>
        <taxon>Actinomycetota</taxon>
        <taxon>Actinomycetes</taxon>
        <taxon>Catenulisporales</taxon>
        <taxon>Catenulisporaceae</taxon>
        <taxon>Catenulispora</taxon>
    </lineage>
</organism>
<reference evidence="5" key="1">
    <citation type="journal article" date="2019" name="Int. J. Syst. Evol. Microbiol.">
        <title>The Global Catalogue of Microorganisms (GCM) 10K type strain sequencing project: providing services to taxonomists for standard genome sequencing and annotation.</title>
        <authorList>
            <consortium name="The Broad Institute Genomics Platform"/>
            <consortium name="The Broad Institute Genome Sequencing Center for Infectious Disease"/>
            <person name="Wu L."/>
            <person name="Ma J."/>
        </authorList>
    </citation>
    <scope>NUCLEOTIDE SEQUENCE [LARGE SCALE GENOMIC DNA]</scope>
    <source>
        <strain evidence="5">JCM 16013</strain>
    </source>
</reference>
<dbReference type="EMBL" id="BAAAQM010000017">
    <property type="protein sequence ID" value="GAA1971567.1"/>
    <property type="molecule type" value="Genomic_DNA"/>
</dbReference>
<dbReference type="Pfam" id="PF00067">
    <property type="entry name" value="p450"/>
    <property type="match status" value="2"/>
</dbReference>
<accession>A0ABP5D199</accession>
<gene>
    <name evidence="4" type="ORF">GCM10009838_33670</name>
</gene>
<protein>
    <submittedName>
        <fullName evidence="4">Cytochrome P450</fullName>
    </submittedName>
</protein>
<dbReference type="PANTHER" id="PTHR46696">
    <property type="entry name" value="P450, PUTATIVE (EUROFUNG)-RELATED"/>
    <property type="match status" value="1"/>
</dbReference>
<evidence type="ECO:0000313" key="4">
    <source>
        <dbReference type="EMBL" id="GAA1971567.1"/>
    </source>
</evidence>
<sequence>MTDEPDEPPAFPFAHPSSPRPPARFAEMTAEPGLPRVVLSNGASALLVSRYAEVRAVLSDDRFSRASFTGKPMFARSTASLALATSDPPVHSRRRQAVAGEFTARRARETAPWLRELAASGARRLRTLPQPADLVEEFTVPFALRAAAEQLGLPYDDAVKLRPAMAVMMSWGSRTSEEVAAAHAEAHGYFGGLVARRLADASAGRPADDLLTRLLLGRGASRLSHEEVAVFGAGLLMAGFDTTSRQLAMAVLMVLRDPALTARLREQPGALAPALEEVLRWSSLIATGGAAHVALEDVRLGDVLVPAGEVVVPLTAAANQDASVFTEPDRFDPGREDNPHIAFGHGRHYCLGAPMARLQLEVGMAALLAEFPALRLAVHEDRVRWTTGQFIRGPLELPVRWDGEGRPAAASPAGEPAVAASGCPWSPDRGSEEP</sequence>
<dbReference type="InterPro" id="IPR036396">
    <property type="entry name" value="Cyt_P450_sf"/>
</dbReference>
<dbReference type="SUPFAM" id="SSF48264">
    <property type="entry name" value="Cytochrome P450"/>
    <property type="match status" value="1"/>
</dbReference>
<evidence type="ECO:0000256" key="2">
    <source>
        <dbReference type="RuleBase" id="RU000461"/>
    </source>
</evidence>
<comment type="similarity">
    <text evidence="1 2">Belongs to the cytochrome P450 family.</text>
</comment>
<dbReference type="InterPro" id="IPR002397">
    <property type="entry name" value="Cyt_P450_B"/>
</dbReference>
<keyword evidence="2" id="KW-0479">Metal-binding</keyword>
<feature type="region of interest" description="Disordered" evidence="3">
    <location>
        <begin position="1"/>
        <end position="22"/>
    </location>
</feature>
<dbReference type="PRINTS" id="PR00359">
    <property type="entry name" value="BP450"/>
</dbReference>
<evidence type="ECO:0000256" key="3">
    <source>
        <dbReference type="SAM" id="MobiDB-lite"/>
    </source>
</evidence>
<dbReference type="PANTHER" id="PTHR46696:SF1">
    <property type="entry name" value="CYTOCHROME P450 YJIB-RELATED"/>
    <property type="match status" value="1"/>
</dbReference>
<dbReference type="PROSITE" id="PS00086">
    <property type="entry name" value="CYTOCHROME_P450"/>
    <property type="match status" value="1"/>
</dbReference>
<feature type="compositionally biased region" description="Low complexity" evidence="3">
    <location>
        <begin position="406"/>
        <end position="422"/>
    </location>
</feature>
<keyword evidence="2" id="KW-0349">Heme</keyword>
<dbReference type="PRINTS" id="PR00385">
    <property type="entry name" value="P450"/>
</dbReference>
<keyword evidence="2" id="KW-0503">Monooxygenase</keyword>
<evidence type="ECO:0000256" key="1">
    <source>
        <dbReference type="ARBA" id="ARBA00010617"/>
    </source>
</evidence>
<evidence type="ECO:0000313" key="5">
    <source>
        <dbReference type="Proteomes" id="UP001499854"/>
    </source>
</evidence>
<feature type="region of interest" description="Disordered" evidence="3">
    <location>
        <begin position="402"/>
        <end position="434"/>
    </location>
</feature>
<dbReference type="RefSeq" id="WP_344657970.1">
    <property type="nucleotide sequence ID" value="NZ_BAAAQM010000017.1"/>
</dbReference>
<keyword evidence="2" id="KW-0408">Iron</keyword>
<comment type="caution">
    <text evidence="4">The sequence shown here is derived from an EMBL/GenBank/DDBJ whole genome shotgun (WGS) entry which is preliminary data.</text>
</comment>
<dbReference type="Proteomes" id="UP001499854">
    <property type="component" value="Unassembled WGS sequence"/>
</dbReference>
<dbReference type="Gene3D" id="1.10.630.10">
    <property type="entry name" value="Cytochrome P450"/>
    <property type="match status" value="1"/>
</dbReference>
<dbReference type="InterPro" id="IPR001128">
    <property type="entry name" value="Cyt_P450"/>
</dbReference>
<proteinExistence type="inferred from homology"/>
<keyword evidence="2" id="KW-0560">Oxidoreductase</keyword>
<keyword evidence="5" id="KW-1185">Reference proteome</keyword>